<dbReference type="PROSITE" id="PS51061">
    <property type="entry name" value="R3H"/>
    <property type="match status" value="1"/>
</dbReference>
<keyword evidence="9" id="KW-0812">Transmembrane</keyword>
<dbReference type="Pfam" id="PF11952">
    <property type="entry name" value="XTBD"/>
    <property type="match status" value="1"/>
</dbReference>
<keyword evidence="5" id="KW-0067">ATP-binding</keyword>
<comment type="caution">
    <text evidence="13">The sequence shown here is derived from an EMBL/GenBank/DDBJ whole genome shotgun (WGS) entry which is preliminary data.</text>
</comment>
<keyword evidence="4" id="KW-0347">Helicase</keyword>
<keyword evidence="9" id="KW-1133">Transmembrane helix</keyword>
<reference evidence="13" key="1">
    <citation type="submission" date="2021-07" db="EMBL/GenBank/DDBJ databases">
        <authorList>
            <person name="Catto M.A."/>
            <person name="Jacobson A."/>
            <person name="Kennedy G."/>
            <person name="Labadie P."/>
            <person name="Hunt B.G."/>
            <person name="Srinivasan R."/>
        </authorList>
    </citation>
    <scope>NUCLEOTIDE SEQUENCE</scope>
    <source>
        <strain evidence="13">PL_HMW_Pooled</strain>
        <tissue evidence="13">Head</tissue>
    </source>
</reference>
<dbReference type="Gene3D" id="3.30.1370.50">
    <property type="entry name" value="R3H-like domain"/>
    <property type="match status" value="1"/>
</dbReference>
<dbReference type="GO" id="GO:0003677">
    <property type="term" value="F:DNA binding"/>
    <property type="evidence" value="ECO:0007669"/>
    <property type="project" value="UniProtKB-ARBA"/>
</dbReference>
<dbReference type="GO" id="GO:0005634">
    <property type="term" value="C:nucleus"/>
    <property type="evidence" value="ECO:0007669"/>
    <property type="project" value="UniProtKB-SubCell"/>
</dbReference>
<name>A0AAE1LUZ9_9NEOP</name>
<dbReference type="FunFam" id="3.30.1370.50:FF:000002">
    <property type="entry name" value="Immunoglobulin mu DNA-binding protein 2"/>
    <property type="match status" value="1"/>
</dbReference>
<feature type="compositionally biased region" description="Basic residues" evidence="8">
    <location>
        <begin position="242"/>
        <end position="254"/>
    </location>
</feature>
<feature type="domain" description="R3H" evidence="11">
    <location>
        <begin position="456"/>
        <end position="520"/>
    </location>
</feature>
<feature type="compositionally biased region" description="Polar residues" evidence="8">
    <location>
        <begin position="211"/>
        <end position="227"/>
    </location>
</feature>
<dbReference type="Pfam" id="PF01424">
    <property type="entry name" value="R3H"/>
    <property type="match status" value="1"/>
</dbReference>
<evidence type="ECO:0000256" key="3">
    <source>
        <dbReference type="ARBA" id="ARBA00022801"/>
    </source>
</evidence>
<comment type="subcellular location">
    <subcellularLocation>
        <location evidence="1">Nucleus</location>
    </subcellularLocation>
</comment>
<dbReference type="InterPro" id="IPR021859">
    <property type="entry name" value="XTBD"/>
</dbReference>
<dbReference type="InterPro" id="IPR000467">
    <property type="entry name" value="G_patch_dom"/>
</dbReference>
<evidence type="ECO:0000256" key="6">
    <source>
        <dbReference type="ARBA" id="ARBA00022884"/>
    </source>
</evidence>
<dbReference type="SMART" id="SM00393">
    <property type="entry name" value="R3H"/>
    <property type="match status" value="1"/>
</dbReference>
<organism evidence="13 14">
    <name type="scientific">Frankliniella fusca</name>
    <dbReference type="NCBI Taxonomy" id="407009"/>
    <lineage>
        <taxon>Eukaryota</taxon>
        <taxon>Metazoa</taxon>
        <taxon>Ecdysozoa</taxon>
        <taxon>Arthropoda</taxon>
        <taxon>Hexapoda</taxon>
        <taxon>Insecta</taxon>
        <taxon>Pterygota</taxon>
        <taxon>Neoptera</taxon>
        <taxon>Paraneoptera</taxon>
        <taxon>Thysanoptera</taxon>
        <taxon>Terebrantia</taxon>
        <taxon>Thripoidea</taxon>
        <taxon>Thripidae</taxon>
        <taxon>Frankliniella</taxon>
    </lineage>
</organism>
<evidence type="ECO:0000259" key="12">
    <source>
        <dbReference type="PROSITE" id="PS51827"/>
    </source>
</evidence>
<feature type="domain" description="G-patch" evidence="10">
    <location>
        <begin position="409"/>
        <end position="454"/>
    </location>
</feature>
<dbReference type="Proteomes" id="UP001219518">
    <property type="component" value="Unassembled WGS sequence"/>
</dbReference>
<gene>
    <name evidence="13" type="ORF">KUF71_008948</name>
</gene>
<evidence type="ECO:0000259" key="11">
    <source>
        <dbReference type="PROSITE" id="PS51061"/>
    </source>
</evidence>
<evidence type="ECO:0000259" key="10">
    <source>
        <dbReference type="PROSITE" id="PS50174"/>
    </source>
</evidence>
<dbReference type="InterPro" id="IPR036867">
    <property type="entry name" value="R3H_dom_sf"/>
</dbReference>
<feature type="compositionally biased region" description="Polar residues" evidence="8">
    <location>
        <begin position="164"/>
        <end position="174"/>
    </location>
</feature>
<keyword evidence="6" id="KW-0694">RNA-binding</keyword>
<dbReference type="SUPFAM" id="SSF82708">
    <property type="entry name" value="R3H domain"/>
    <property type="match status" value="1"/>
</dbReference>
<evidence type="ECO:0000256" key="7">
    <source>
        <dbReference type="ARBA" id="ARBA00023242"/>
    </source>
</evidence>
<keyword evidence="3" id="KW-0378">Hydrolase</keyword>
<keyword evidence="9" id="KW-0472">Membrane</keyword>
<dbReference type="PROSITE" id="PS50174">
    <property type="entry name" value="G_PATCH"/>
    <property type="match status" value="1"/>
</dbReference>
<dbReference type="Pfam" id="PF01585">
    <property type="entry name" value="G-patch"/>
    <property type="match status" value="1"/>
</dbReference>
<feature type="transmembrane region" description="Helical" evidence="9">
    <location>
        <begin position="56"/>
        <end position="81"/>
    </location>
</feature>
<evidence type="ECO:0000313" key="13">
    <source>
        <dbReference type="EMBL" id="KAK3931729.1"/>
    </source>
</evidence>
<evidence type="ECO:0000256" key="1">
    <source>
        <dbReference type="ARBA" id="ARBA00004123"/>
    </source>
</evidence>
<dbReference type="PANTHER" id="PTHR48430:SF1">
    <property type="entry name" value="PARTNER OF XRN-2 PROTEIN 1"/>
    <property type="match status" value="1"/>
</dbReference>
<feature type="domain" description="XRN2-binding (XTBD)" evidence="12">
    <location>
        <begin position="87"/>
        <end position="171"/>
    </location>
</feature>
<dbReference type="EMBL" id="JAHWGI010001430">
    <property type="protein sequence ID" value="KAK3931729.1"/>
    <property type="molecule type" value="Genomic_DNA"/>
</dbReference>
<sequence length="547" mass="62257">MFGWFVARPRGVTRTREAVEHRQQRLKLLPQPNHNNICPTFVRVRVLTVFYSVSEAVYAVCFVIFLANFSIYLIRFCIMTFPTDWDIHKYRVEHECEEHWELRRRFLLTHKDKYPEDRLVCLAQVFYNVEFMGCRYPEKIMRLVAQLSDGVADEHREKMKSKLQRTFVQASDAASTKVKGHSGRKEDTAPSQPKKINFHKASEEKTDSMHIQENQVNEIPSGNLPEQSQEENNDRASEPQVQKKKRNKKKKKKQTMPAPAPTPTPTNPNKRALDSFNQGPAKKIRKLEDLATSLVLMQGEGEKPYSILTRSASTSRMTLQQDKNQTKSGTEVTLYIDGQLLSKASGPNWAVARDECAEKGLDKLRKMCYTLVVKDRLAGSVVDKTDVSDANTSQGQSEDTKEVPDHLAEDSKVNRMMKLMGWGGGGLGKKEQGREKPVQVVQHVKRAGLGRQQGSDEFRKNITDTLTNFKRSNATYDLVFASDFSKEERSWIHSVAAKYGLKSVSYGKDANRQLVVSVKKRPMDIVSEVQRAGGSTDKYDLIPPRNN</sequence>
<keyword evidence="7" id="KW-0539">Nucleus</keyword>
<protein>
    <submittedName>
        <fullName evidence="13">NF-kappa-B-repressing factor</fullName>
    </submittedName>
</protein>
<evidence type="ECO:0000256" key="8">
    <source>
        <dbReference type="SAM" id="MobiDB-lite"/>
    </source>
</evidence>
<dbReference type="SMART" id="SM00443">
    <property type="entry name" value="G_patch"/>
    <property type="match status" value="1"/>
</dbReference>
<feature type="compositionally biased region" description="Basic and acidic residues" evidence="8">
    <location>
        <begin position="200"/>
        <end position="210"/>
    </location>
</feature>
<evidence type="ECO:0000256" key="9">
    <source>
        <dbReference type="SAM" id="Phobius"/>
    </source>
</evidence>
<evidence type="ECO:0000313" key="14">
    <source>
        <dbReference type="Proteomes" id="UP001219518"/>
    </source>
</evidence>
<dbReference type="GO" id="GO:0016787">
    <property type="term" value="F:hydrolase activity"/>
    <property type="evidence" value="ECO:0007669"/>
    <property type="project" value="UniProtKB-KW"/>
</dbReference>
<reference evidence="13" key="2">
    <citation type="journal article" date="2023" name="BMC Genomics">
        <title>Pest status, molecular evolution, and epigenetic factors derived from the genome assembly of Frankliniella fusca, a thysanopteran phytovirus vector.</title>
        <authorList>
            <person name="Catto M.A."/>
            <person name="Labadie P.E."/>
            <person name="Jacobson A.L."/>
            <person name="Kennedy G.G."/>
            <person name="Srinivasan R."/>
            <person name="Hunt B.G."/>
        </authorList>
    </citation>
    <scope>NUCLEOTIDE SEQUENCE</scope>
    <source>
        <strain evidence="13">PL_HMW_Pooled</strain>
    </source>
</reference>
<dbReference type="AlphaFoldDB" id="A0AAE1LUZ9"/>
<dbReference type="PROSITE" id="PS51827">
    <property type="entry name" value="XTBD"/>
    <property type="match status" value="1"/>
</dbReference>
<keyword evidence="2" id="KW-0547">Nucleotide-binding</keyword>
<dbReference type="PANTHER" id="PTHR48430">
    <property type="entry name" value="PARTNER OF XRN-2 PROTEIN 1"/>
    <property type="match status" value="1"/>
</dbReference>
<dbReference type="GO" id="GO:0005524">
    <property type="term" value="F:ATP binding"/>
    <property type="evidence" value="ECO:0007669"/>
    <property type="project" value="UniProtKB-KW"/>
</dbReference>
<feature type="region of interest" description="Disordered" evidence="8">
    <location>
        <begin position="156"/>
        <end position="276"/>
    </location>
</feature>
<evidence type="ECO:0000256" key="2">
    <source>
        <dbReference type="ARBA" id="ARBA00022741"/>
    </source>
</evidence>
<evidence type="ECO:0000256" key="4">
    <source>
        <dbReference type="ARBA" id="ARBA00022806"/>
    </source>
</evidence>
<dbReference type="GO" id="GO:0003723">
    <property type="term" value="F:RNA binding"/>
    <property type="evidence" value="ECO:0007669"/>
    <property type="project" value="UniProtKB-KW"/>
</dbReference>
<proteinExistence type="predicted"/>
<keyword evidence="14" id="KW-1185">Reference proteome</keyword>
<dbReference type="InterPro" id="IPR001374">
    <property type="entry name" value="R3H_dom"/>
</dbReference>
<evidence type="ECO:0000256" key="5">
    <source>
        <dbReference type="ARBA" id="ARBA00022840"/>
    </source>
</evidence>
<dbReference type="GO" id="GO:0004386">
    <property type="term" value="F:helicase activity"/>
    <property type="evidence" value="ECO:0007669"/>
    <property type="project" value="UniProtKB-KW"/>
</dbReference>
<accession>A0AAE1LUZ9</accession>